<keyword evidence="5" id="KW-0547">Nucleotide-binding</keyword>
<dbReference type="Pfam" id="PF13426">
    <property type="entry name" value="PAS_9"/>
    <property type="match status" value="2"/>
</dbReference>
<evidence type="ECO:0000259" key="13">
    <source>
        <dbReference type="PROSITE" id="PS50113"/>
    </source>
</evidence>
<dbReference type="PROSITE" id="PS50109">
    <property type="entry name" value="HIS_KIN"/>
    <property type="match status" value="1"/>
</dbReference>
<dbReference type="Gene3D" id="1.10.287.130">
    <property type="match status" value="1"/>
</dbReference>
<evidence type="ECO:0000259" key="11">
    <source>
        <dbReference type="PROSITE" id="PS50110"/>
    </source>
</evidence>
<protein>
    <recommendedName>
        <fullName evidence="2">histidine kinase</fullName>
        <ecNumber evidence="2">2.7.13.3</ecNumber>
    </recommendedName>
</protein>
<dbReference type="InterPro" id="IPR036890">
    <property type="entry name" value="HATPase_C_sf"/>
</dbReference>
<accession>A0ABX1F7K3</accession>
<dbReference type="PANTHER" id="PTHR43065:SF49">
    <property type="entry name" value="HISTIDINE KINASE"/>
    <property type="match status" value="1"/>
</dbReference>
<dbReference type="InterPro" id="IPR035965">
    <property type="entry name" value="PAS-like_dom_sf"/>
</dbReference>
<organism evidence="14 15">
    <name type="scientific">Falsiroseomonas frigidaquae</name>
    <dbReference type="NCBI Taxonomy" id="487318"/>
    <lineage>
        <taxon>Bacteria</taxon>
        <taxon>Pseudomonadati</taxon>
        <taxon>Pseudomonadota</taxon>
        <taxon>Alphaproteobacteria</taxon>
        <taxon>Acetobacterales</taxon>
        <taxon>Roseomonadaceae</taxon>
        <taxon>Falsiroseomonas</taxon>
    </lineage>
</organism>
<keyword evidence="7" id="KW-0067">ATP-binding</keyword>
<dbReference type="InterPro" id="IPR013767">
    <property type="entry name" value="PAS_fold"/>
</dbReference>
<evidence type="ECO:0000256" key="3">
    <source>
        <dbReference type="ARBA" id="ARBA00022553"/>
    </source>
</evidence>
<dbReference type="InterPro" id="IPR003018">
    <property type="entry name" value="GAF"/>
</dbReference>
<feature type="domain" description="PAS" evidence="12">
    <location>
        <begin position="479"/>
        <end position="550"/>
    </location>
</feature>
<evidence type="ECO:0000313" key="15">
    <source>
        <dbReference type="Proteomes" id="UP000765160"/>
    </source>
</evidence>
<feature type="domain" description="Histidine kinase" evidence="10">
    <location>
        <begin position="980"/>
        <end position="1203"/>
    </location>
</feature>
<dbReference type="Gene3D" id="3.40.50.2300">
    <property type="match status" value="1"/>
</dbReference>
<comment type="caution">
    <text evidence="14">The sequence shown here is derived from an EMBL/GenBank/DDBJ whole genome shotgun (WGS) entry which is preliminary data.</text>
</comment>
<dbReference type="CDD" id="cd18161">
    <property type="entry name" value="REC_hyHK_blue-like"/>
    <property type="match status" value="1"/>
</dbReference>
<evidence type="ECO:0000256" key="2">
    <source>
        <dbReference type="ARBA" id="ARBA00012438"/>
    </source>
</evidence>
<evidence type="ECO:0000256" key="1">
    <source>
        <dbReference type="ARBA" id="ARBA00000085"/>
    </source>
</evidence>
<dbReference type="InterPro" id="IPR000700">
    <property type="entry name" value="PAS-assoc_C"/>
</dbReference>
<feature type="domain" description="PAC" evidence="13">
    <location>
        <begin position="424"/>
        <end position="478"/>
    </location>
</feature>
<dbReference type="SMART" id="SM00091">
    <property type="entry name" value="PAS"/>
    <property type="match status" value="5"/>
</dbReference>
<dbReference type="SMART" id="SM00448">
    <property type="entry name" value="REC"/>
    <property type="match status" value="1"/>
</dbReference>
<dbReference type="SUPFAM" id="SSF55785">
    <property type="entry name" value="PYP-like sensor domain (PAS domain)"/>
    <property type="match status" value="5"/>
</dbReference>
<keyword evidence="8" id="KW-0902">Two-component regulatory system</keyword>
<dbReference type="InterPro" id="IPR013656">
    <property type="entry name" value="PAS_4"/>
</dbReference>
<dbReference type="SUPFAM" id="SSF55781">
    <property type="entry name" value="GAF domain-like"/>
    <property type="match status" value="2"/>
</dbReference>
<dbReference type="InterPro" id="IPR011006">
    <property type="entry name" value="CheY-like_superfamily"/>
</dbReference>
<dbReference type="InterPro" id="IPR001610">
    <property type="entry name" value="PAC"/>
</dbReference>
<feature type="domain" description="PAS" evidence="12">
    <location>
        <begin position="347"/>
        <end position="423"/>
    </location>
</feature>
<evidence type="ECO:0000256" key="4">
    <source>
        <dbReference type="ARBA" id="ARBA00022679"/>
    </source>
</evidence>
<dbReference type="Gene3D" id="3.30.565.10">
    <property type="entry name" value="Histidine kinase-like ATPase, C-terminal domain"/>
    <property type="match status" value="1"/>
</dbReference>
<dbReference type="InterPro" id="IPR029016">
    <property type="entry name" value="GAF-like_dom_sf"/>
</dbReference>
<dbReference type="SUPFAM" id="SSF55874">
    <property type="entry name" value="ATPase domain of HSP90 chaperone/DNA topoisomerase II/histidine kinase"/>
    <property type="match status" value="1"/>
</dbReference>
<keyword evidence="6" id="KW-0418">Kinase</keyword>
<dbReference type="SMART" id="SM00065">
    <property type="entry name" value="GAF"/>
    <property type="match status" value="1"/>
</dbReference>
<dbReference type="InterPro" id="IPR004358">
    <property type="entry name" value="Sig_transdc_His_kin-like_C"/>
</dbReference>
<dbReference type="Pfam" id="PF00512">
    <property type="entry name" value="HisKA"/>
    <property type="match status" value="1"/>
</dbReference>
<dbReference type="SMART" id="SM00086">
    <property type="entry name" value="PAC"/>
    <property type="match status" value="3"/>
</dbReference>
<dbReference type="InterPro" id="IPR003661">
    <property type="entry name" value="HisK_dim/P_dom"/>
</dbReference>
<evidence type="ECO:0000256" key="7">
    <source>
        <dbReference type="ARBA" id="ARBA00022840"/>
    </source>
</evidence>
<dbReference type="Pfam" id="PF00989">
    <property type="entry name" value="PAS"/>
    <property type="match status" value="2"/>
</dbReference>
<sequence>MPRPPTEPAMSEHEVERLAALNRYAVLDMQPDSTFDHIVRLAAQLFDVPIALVSFIDADRQWFKAKLGISLDEAPRAIAFCNTTIHGAGIHQVPDATQDPRHADNPLVLSEKGIRFYAGVPLLTPEGQPLGTLCVMDTVPRPPLDAAQTRALQDLAAAVMAQLELRREILARDREMARAALRERLLRSVAETPTFQAAIDAAMTALREDTDSLLCLFFRLAPDGHHLQLVAAQGSGALADPAHLARLRALALTIDNTAAGRAIREDRQILVADLTPALMQQLPGAAMSAARGMTAMILTPTSVGEERYCCALGYGPGRTDLPAMAERLQEAAGTLRPLLRRLRDAEETELFRRVVDASSEPVVISDIMPGGAPGLRIRYVNDAFLHQTGYSAAEVTGHSPSMLTHADAAPEARQEIRAALSEGRPIRQEILNRRSDGSPYWVELNISPVVDDTGWRTHWMSIQRDISAQRAETEALTESEAAFRDLFHQHPAPMWVFDKDTLAFLEVNDAAVAAYGWSREQFLRMSVLDVRPEEERELVDSLARQDFTGRRVSGPWPHRTASGRIRQVQILARMITFHGREARLVVVWDLTERLRAEAEARDLAAELDATFESISDGLFTLDREWRFTHVNAHAEGLLRRNAATLIGQVIWDSFPEAAGTEAERQLRLVTQERRTRRFEYFFVTLGAWFDVTVYPARRGLTVYFRDITAQHQREERLRLLEVAANKLNDIIMIAEAGPAGPGGPRTLFINDALERLTGFRAEEITTLTPRMLQGPRTDAAELARIQAALTAHQPIRAELLRYRKDGQELWFELDIVPVADDRGVFTHWVSVERDITERKHAQIQLEQQAALLDQARDAILVCGTDHRVLYWNRSAERLYGWTAKEAVGQSVVDLMYHETLAFRAATAAVLAQGEWNGQIEQLRKDGSRLMVEGAWSLVRDQDGGPRAILAVNTDITERLDLEQKLRQAQRLEAIGQLTGGVAHDFNNLLTVILGNSEMLAESLPHDEDLRQMAAMNMAAAERGSALTSRLLAFSRRQALDPKVIDVSRLLGDLYQMLQRTLGEHIEIQIVSAPGLWQALIDPPQLENAVLNLCINARDAMGAGGKLVIETANVHLDDAYAEAEGEVAPGAYVLIAVSDTGSGMTPEVAARAFEPFFTTKEVGQGSGLGLSMVFGFMKQSGGHVKIYSEAGHGTAVKMYLPRAAISSARSLRTSEGGVLQGGPEKLLVVEDDPLVRDHVAAQLRDLGYRVVVASHATEAIEALLQQADFDLLFTDVVMPGGMHGPELAQEARRIHPGLRVLFTSGYTQNGIVHHGRLDPGVLLLNKPYRRRDLAEKIREALDSAGSRRDRPFFASSDE</sequence>
<dbReference type="PROSITE" id="PS50110">
    <property type="entry name" value="RESPONSE_REGULATORY"/>
    <property type="match status" value="1"/>
</dbReference>
<evidence type="ECO:0000256" key="6">
    <source>
        <dbReference type="ARBA" id="ARBA00022777"/>
    </source>
</evidence>
<dbReference type="SUPFAM" id="SSF52172">
    <property type="entry name" value="CheY-like"/>
    <property type="match status" value="1"/>
</dbReference>
<evidence type="ECO:0000256" key="8">
    <source>
        <dbReference type="ARBA" id="ARBA00023012"/>
    </source>
</evidence>
<keyword evidence="4" id="KW-0808">Transferase</keyword>
<keyword evidence="15" id="KW-1185">Reference proteome</keyword>
<evidence type="ECO:0000256" key="9">
    <source>
        <dbReference type="PROSITE-ProRule" id="PRU00169"/>
    </source>
</evidence>
<dbReference type="Pfam" id="PF02518">
    <property type="entry name" value="HATPase_c"/>
    <property type="match status" value="1"/>
</dbReference>
<evidence type="ECO:0000313" key="14">
    <source>
        <dbReference type="EMBL" id="NKE48300.1"/>
    </source>
</evidence>
<dbReference type="InterPro" id="IPR000014">
    <property type="entry name" value="PAS"/>
</dbReference>
<feature type="domain" description="PAC" evidence="13">
    <location>
        <begin position="915"/>
        <end position="967"/>
    </location>
</feature>
<dbReference type="Pfam" id="PF00072">
    <property type="entry name" value="Response_reg"/>
    <property type="match status" value="1"/>
</dbReference>
<feature type="domain" description="PAC" evidence="13">
    <location>
        <begin position="793"/>
        <end position="847"/>
    </location>
</feature>
<dbReference type="CDD" id="cd16919">
    <property type="entry name" value="HATPase_CckA-like"/>
    <property type="match status" value="1"/>
</dbReference>
<dbReference type="SUPFAM" id="SSF47384">
    <property type="entry name" value="Homodimeric domain of signal transducing histidine kinase"/>
    <property type="match status" value="1"/>
</dbReference>
<dbReference type="EMBL" id="JAAVTX010000009">
    <property type="protein sequence ID" value="NKE48300.1"/>
    <property type="molecule type" value="Genomic_DNA"/>
</dbReference>
<dbReference type="Pfam" id="PF01590">
    <property type="entry name" value="GAF"/>
    <property type="match status" value="1"/>
</dbReference>
<dbReference type="PRINTS" id="PR00344">
    <property type="entry name" value="BCTRLSENSOR"/>
</dbReference>
<dbReference type="EC" id="2.7.13.3" evidence="2"/>
<dbReference type="Gene3D" id="3.30.450.40">
    <property type="match status" value="1"/>
</dbReference>
<dbReference type="PROSITE" id="PS50113">
    <property type="entry name" value="PAC"/>
    <property type="match status" value="3"/>
</dbReference>
<feature type="modified residue" description="4-aspartylphosphate" evidence="9">
    <location>
        <position position="1274"/>
    </location>
</feature>
<evidence type="ECO:0000259" key="12">
    <source>
        <dbReference type="PROSITE" id="PS50112"/>
    </source>
</evidence>
<dbReference type="SMART" id="SM00387">
    <property type="entry name" value="HATPase_c"/>
    <property type="match status" value="1"/>
</dbReference>
<proteinExistence type="predicted"/>
<dbReference type="PROSITE" id="PS50112">
    <property type="entry name" value="PAS"/>
    <property type="match status" value="3"/>
</dbReference>
<dbReference type="Proteomes" id="UP000765160">
    <property type="component" value="Unassembled WGS sequence"/>
</dbReference>
<dbReference type="InterPro" id="IPR005467">
    <property type="entry name" value="His_kinase_dom"/>
</dbReference>
<dbReference type="SMART" id="SM00388">
    <property type="entry name" value="HisKA"/>
    <property type="match status" value="1"/>
</dbReference>
<dbReference type="InterPro" id="IPR003594">
    <property type="entry name" value="HATPase_dom"/>
</dbReference>
<dbReference type="RefSeq" id="WP_168054558.1">
    <property type="nucleotide sequence ID" value="NZ_JAATJR010000009.1"/>
</dbReference>
<dbReference type="InterPro" id="IPR036097">
    <property type="entry name" value="HisK_dim/P_sf"/>
</dbReference>
<dbReference type="Gene3D" id="3.30.450.20">
    <property type="entry name" value="PAS domain"/>
    <property type="match status" value="5"/>
</dbReference>
<reference evidence="14 15" key="1">
    <citation type="submission" date="2020-03" db="EMBL/GenBank/DDBJ databases">
        <title>Roseomonas selenitidurans sp. nov. isolated from soil.</title>
        <authorList>
            <person name="Liu H."/>
        </authorList>
    </citation>
    <scope>NUCLEOTIDE SEQUENCE [LARGE SCALE GENOMIC DNA]</scope>
    <source>
        <strain evidence="14 15">JCM 15073</strain>
    </source>
</reference>
<dbReference type="CDD" id="cd00130">
    <property type="entry name" value="PAS"/>
    <property type="match status" value="5"/>
</dbReference>
<name>A0ABX1F7K3_9PROT</name>
<keyword evidence="3 9" id="KW-0597">Phosphoprotein</keyword>
<dbReference type="InterPro" id="IPR001789">
    <property type="entry name" value="Sig_transdc_resp-reg_receiver"/>
</dbReference>
<feature type="domain" description="Response regulatory" evidence="11">
    <location>
        <begin position="1224"/>
        <end position="1340"/>
    </location>
</feature>
<dbReference type="NCBIfam" id="TIGR00229">
    <property type="entry name" value="sensory_box"/>
    <property type="match status" value="5"/>
</dbReference>
<dbReference type="CDD" id="cd00082">
    <property type="entry name" value="HisKA"/>
    <property type="match status" value="1"/>
</dbReference>
<feature type="domain" description="PAS" evidence="12">
    <location>
        <begin position="844"/>
        <end position="898"/>
    </location>
</feature>
<evidence type="ECO:0000259" key="10">
    <source>
        <dbReference type="PROSITE" id="PS50109"/>
    </source>
</evidence>
<dbReference type="PANTHER" id="PTHR43065">
    <property type="entry name" value="SENSOR HISTIDINE KINASE"/>
    <property type="match status" value="1"/>
</dbReference>
<dbReference type="Pfam" id="PF08448">
    <property type="entry name" value="PAS_4"/>
    <property type="match status" value="1"/>
</dbReference>
<evidence type="ECO:0000256" key="5">
    <source>
        <dbReference type="ARBA" id="ARBA00022741"/>
    </source>
</evidence>
<comment type="catalytic activity">
    <reaction evidence="1">
        <text>ATP + protein L-histidine = ADP + protein N-phospho-L-histidine.</text>
        <dbReference type="EC" id="2.7.13.3"/>
    </reaction>
</comment>
<gene>
    <name evidence="14" type="ORF">HB662_26220</name>
</gene>